<proteinExistence type="predicted"/>
<keyword evidence="6" id="KW-1185">Reference proteome</keyword>
<dbReference type="GO" id="GO:0003677">
    <property type="term" value="F:DNA binding"/>
    <property type="evidence" value="ECO:0007669"/>
    <property type="project" value="InterPro"/>
</dbReference>
<protein>
    <recommendedName>
        <fullName evidence="4">Zn(2)-C6 fungal-type domain-containing protein</fullName>
    </recommendedName>
</protein>
<feature type="domain" description="Zn(2)-C6 fungal-type" evidence="4">
    <location>
        <begin position="17"/>
        <end position="45"/>
    </location>
</feature>
<evidence type="ECO:0000313" key="6">
    <source>
        <dbReference type="Proteomes" id="UP000799779"/>
    </source>
</evidence>
<dbReference type="CDD" id="cd00067">
    <property type="entry name" value="GAL4"/>
    <property type="match status" value="1"/>
</dbReference>
<evidence type="ECO:0000256" key="2">
    <source>
        <dbReference type="ARBA" id="ARBA00022723"/>
    </source>
</evidence>
<dbReference type="Pfam" id="PF04082">
    <property type="entry name" value="Fungal_trans"/>
    <property type="match status" value="1"/>
</dbReference>
<comment type="subcellular location">
    <subcellularLocation>
        <location evidence="1">Nucleus</location>
    </subcellularLocation>
</comment>
<name>A0A6A5WTZ9_9PLEO</name>
<reference evidence="5" key="1">
    <citation type="journal article" date="2020" name="Stud. Mycol.">
        <title>101 Dothideomycetes genomes: a test case for predicting lifestyles and emergence of pathogens.</title>
        <authorList>
            <person name="Haridas S."/>
            <person name="Albert R."/>
            <person name="Binder M."/>
            <person name="Bloem J."/>
            <person name="Labutti K."/>
            <person name="Salamov A."/>
            <person name="Andreopoulos B."/>
            <person name="Baker S."/>
            <person name="Barry K."/>
            <person name="Bills G."/>
            <person name="Bluhm B."/>
            <person name="Cannon C."/>
            <person name="Castanera R."/>
            <person name="Culley D."/>
            <person name="Daum C."/>
            <person name="Ezra D."/>
            <person name="Gonzalez J."/>
            <person name="Henrissat B."/>
            <person name="Kuo A."/>
            <person name="Liang C."/>
            <person name="Lipzen A."/>
            <person name="Lutzoni F."/>
            <person name="Magnuson J."/>
            <person name="Mondo S."/>
            <person name="Nolan M."/>
            <person name="Ohm R."/>
            <person name="Pangilinan J."/>
            <person name="Park H.-J."/>
            <person name="Ramirez L."/>
            <person name="Alfaro M."/>
            <person name="Sun H."/>
            <person name="Tritt A."/>
            <person name="Yoshinaga Y."/>
            <person name="Zwiers L.-H."/>
            <person name="Turgeon B."/>
            <person name="Goodwin S."/>
            <person name="Spatafora J."/>
            <person name="Crous P."/>
            <person name="Grigoriev I."/>
        </authorList>
    </citation>
    <scope>NUCLEOTIDE SEQUENCE</scope>
    <source>
        <strain evidence="5">CBS 123094</strain>
    </source>
</reference>
<evidence type="ECO:0000313" key="5">
    <source>
        <dbReference type="EMBL" id="KAF2005172.1"/>
    </source>
</evidence>
<dbReference type="PANTHER" id="PTHR31001:SF45">
    <property type="entry name" value="ZN(II)2CYS6 TRANSCRIPTION FACTOR (EUROFUNG)"/>
    <property type="match status" value="1"/>
</dbReference>
<accession>A0A6A5WTZ9</accession>
<dbReference type="SMART" id="SM00906">
    <property type="entry name" value="Fungal_trans"/>
    <property type="match status" value="1"/>
</dbReference>
<sequence>MSANRDASVQKAARVLACVSCQARKVKCDHAYPCSRCVKSKTQCVPANQIARRRRRRFPERELLDQLSKYERLLRMNNIDFEPLHKAISEASDVPAAQAGNGMDDMAHSQEREVLSPAITIKSETGSEIKDWWYVMRQRFPGRDDESDDSSREEFGEAVVKRALDQAYQNDEHFIFGSAQTNLDLSILHPDPIQIFRLWQLYLDNVNPLLRVIHTPTMQGRIIEAASNVLNIAPILEALMFSIYSMAILSLASGQCITMFGATRSDLLKKYQFACQQALMNCGFLRSNDRDCLTALFLYIVSASTTTDPRTLCSTLGLAVRIAQRMRIENESACASHGVLEGEMRRRLWWALVLFDVRISQLADHKSQTFTPIWDCQIPLNVNDADLRPEMKELPTAQVNPTEAIFAVVRSELGDFVRNSSRLLNFSAPHLKCLGRNPPESLVSEGGEMTWLEKKVEEKYLGHCSLDNALHFMTIWQARSYLASFRLMENHSDSTVLTPAEIEARITADLPHALRMLHCDTKIMTSPLTHGFRWISHYHFPFPAYIYACKYARRLPLSEHTSQIWKVINDHFVARYGSLCEIDHPFFRMFFALVLPAWDARVVASARAGLTASMDTPWIVSTLRHASQVMALKQPSNNSDDRQPNLDSSFRCFDIPPIPIRVGKGINGVYGPPVSEADQNLLSRSMMDINVDALDWTTIDWNIGQSSDW</sequence>
<dbReference type="InterPro" id="IPR050613">
    <property type="entry name" value="Sec_Metabolite_Reg"/>
</dbReference>
<dbReference type="PROSITE" id="PS50048">
    <property type="entry name" value="ZN2_CY6_FUNGAL_2"/>
    <property type="match status" value="1"/>
</dbReference>
<dbReference type="Gene3D" id="4.10.240.10">
    <property type="entry name" value="Zn(2)-C6 fungal-type DNA-binding domain"/>
    <property type="match status" value="1"/>
</dbReference>
<dbReference type="InterPro" id="IPR007219">
    <property type="entry name" value="XnlR_reg_dom"/>
</dbReference>
<keyword evidence="2" id="KW-0479">Metal-binding</keyword>
<dbReference type="GO" id="GO:0000981">
    <property type="term" value="F:DNA-binding transcription factor activity, RNA polymerase II-specific"/>
    <property type="evidence" value="ECO:0007669"/>
    <property type="project" value="InterPro"/>
</dbReference>
<organism evidence="5 6">
    <name type="scientific">Amniculicola lignicola CBS 123094</name>
    <dbReference type="NCBI Taxonomy" id="1392246"/>
    <lineage>
        <taxon>Eukaryota</taxon>
        <taxon>Fungi</taxon>
        <taxon>Dikarya</taxon>
        <taxon>Ascomycota</taxon>
        <taxon>Pezizomycotina</taxon>
        <taxon>Dothideomycetes</taxon>
        <taxon>Pleosporomycetidae</taxon>
        <taxon>Pleosporales</taxon>
        <taxon>Amniculicolaceae</taxon>
        <taxon>Amniculicola</taxon>
    </lineage>
</organism>
<dbReference type="Pfam" id="PF00172">
    <property type="entry name" value="Zn_clus"/>
    <property type="match status" value="1"/>
</dbReference>
<evidence type="ECO:0000256" key="1">
    <source>
        <dbReference type="ARBA" id="ARBA00004123"/>
    </source>
</evidence>
<gene>
    <name evidence="5" type="ORF">P154DRAFT_518706</name>
</gene>
<dbReference type="GO" id="GO:0005634">
    <property type="term" value="C:nucleus"/>
    <property type="evidence" value="ECO:0007669"/>
    <property type="project" value="UniProtKB-SubCell"/>
</dbReference>
<dbReference type="InterPro" id="IPR001138">
    <property type="entry name" value="Zn2Cys6_DnaBD"/>
</dbReference>
<dbReference type="EMBL" id="ML977564">
    <property type="protein sequence ID" value="KAF2005172.1"/>
    <property type="molecule type" value="Genomic_DNA"/>
</dbReference>
<dbReference type="Proteomes" id="UP000799779">
    <property type="component" value="Unassembled WGS sequence"/>
</dbReference>
<evidence type="ECO:0000256" key="3">
    <source>
        <dbReference type="ARBA" id="ARBA00023242"/>
    </source>
</evidence>
<dbReference type="PANTHER" id="PTHR31001">
    <property type="entry name" value="UNCHARACTERIZED TRANSCRIPTIONAL REGULATORY PROTEIN"/>
    <property type="match status" value="1"/>
</dbReference>
<dbReference type="SMART" id="SM00066">
    <property type="entry name" value="GAL4"/>
    <property type="match status" value="1"/>
</dbReference>
<evidence type="ECO:0000259" key="4">
    <source>
        <dbReference type="PROSITE" id="PS50048"/>
    </source>
</evidence>
<dbReference type="CDD" id="cd12148">
    <property type="entry name" value="fungal_TF_MHR"/>
    <property type="match status" value="1"/>
</dbReference>
<dbReference type="GO" id="GO:0006351">
    <property type="term" value="P:DNA-templated transcription"/>
    <property type="evidence" value="ECO:0007669"/>
    <property type="project" value="InterPro"/>
</dbReference>
<dbReference type="GO" id="GO:0008270">
    <property type="term" value="F:zinc ion binding"/>
    <property type="evidence" value="ECO:0007669"/>
    <property type="project" value="InterPro"/>
</dbReference>
<keyword evidence="3" id="KW-0539">Nucleus</keyword>
<dbReference type="AlphaFoldDB" id="A0A6A5WTZ9"/>
<dbReference type="SUPFAM" id="SSF57701">
    <property type="entry name" value="Zn2/Cys6 DNA-binding domain"/>
    <property type="match status" value="1"/>
</dbReference>
<dbReference type="OrthoDB" id="2269373at2759"/>
<dbReference type="InterPro" id="IPR036864">
    <property type="entry name" value="Zn2-C6_fun-type_DNA-bd_sf"/>
</dbReference>